<evidence type="ECO:0000313" key="4">
    <source>
        <dbReference type="Proteomes" id="UP000799750"/>
    </source>
</evidence>
<dbReference type="Proteomes" id="UP000799750">
    <property type="component" value="Unassembled WGS sequence"/>
</dbReference>
<keyword evidence="2" id="KW-1133">Transmembrane helix</keyword>
<evidence type="ECO:0000313" key="3">
    <source>
        <dbReference type="EMBL" id="KAF2495899.1"/>
    </source>
</evidence>
<organism evidence="3 4">
    <name type="scientific">Lophium mytilinum</name>
    <dbReference type="NCBI Taxonomy" id="390894"/>
    <lineage>
        <taxon>Eukaryota</taxon>
        <taxon>Fungi</taxon>
        <taxon>Dikarya</taxon>
        <taxon>Ascomycota</taxon>
        <taxon>Pezizomycotina</taxon>
        <taxon>Dothideomycetes</taxon>
        <taxon>Pleosporomycetidae</taxon>
        <taxon>Mytilinidiales</taxon>
        <taxon>Mytilinidiaceae</taxon>
        <taxon>Lophium</taxon>
    </lineage>
</organism>
<keyword evidence="2" id="KW-0472">Membrane</keyword>
<feature type="transmembrane region" description="Helical" evidence="2">
    <location>
        <begin position="155"/>
        <end position="177"/>
    </location>
</feature>
<dbReference type="AlphaFoldDB" id="A0A6A6QUP8"/>
<feature type="compositionally biased region" description="Basic and acidic residues" evidence="1">
    <location>
        <begin position="70"/>
        <end position="80"/>
    </location>
</feature>
<accession>A0A6A6QUP8</accession>
<reference evidence="3" key="1">
    <citation type="journal article" date="2020" name="Stud. Mycol.">
        <title>101 Dothideomycetes genomes: a test case for predicting lifestyles and emergence of pathogens.</title>
        <authorList>
            <person name="Haridas S."/>
            <person name="Albert R."/>
            <person name="Binder M."/>
            <person name="Bloem J."/>
            <person name="Labutti K."/>
            <person name="Salamov A."/>
            <person name="Andreopoulos B."/>
            <person name="Baker S."/>
            <person name="Barry K."/>
            <person name="Bills G."/>
            <person name="Bluhm B."/>
            <person name="Cannon C."/>
            <person name="Castanera R."/>
            <person name="Culley D."/>
            <person name="Daum C."/>
            <person name="Ezra D."/>
            <person name="Gonzalez J."/>
            <person name="Henrissat B."/>
            <person name="Kuo A."/>
            <person name="Liang C."/>
            <person name="Lipzen A."/>
            <person name="Lutzoni F."/>
            <person name="Magnuson J."/>
            <person name="Mondo S."/>
            <person name="Nolan M."/>
            <person name="Ohm R."/>
            <person name="Pangilinan J."/>
            <person name="Park H.-J."/>
            <person name="Ramirez L."/>
            <person name="Alfaro M."/>
            <person name="Sun H."/>
            <person name="Tritt A."/>
            <person name="Yoshinaga Y."/>
            <person name="Zwiers L.-H."/>
            <person name="Turgeon B."/>
            <person name="Goodwin S."/>
            <person name="Spatafora J."/>
            <person name="Crous P."/>
            <person name="Grigoriev I."/>
        </authorList>
    </citation>
    <scope>NUCLEOTIDE SEQUENCE</scope>
    <source>
        <strain evidence="3">CBS 269.34</strain>
    </source>
</reference>
<keyword evidence="2" id="KW-0812">Transmembrane</keyword>
<feature type="transmembrane region" description="Helical" evidence="2">
    <location>
        <begin position="112"/>
        <end position="135"/>
    </location>
</feature>
<sequence length="822" mass="90453">MERNDMDEDSHHFDQIDIAPMTYLEDNGGLPISSGHHLRHHSSLEDATEDFVPGKQPPTDTSELEGDSDGGSRTKLRPDDMLFPPSSSCAREGSSRCQSRKRIAETQKSSKSVLTVVIAVYSTLMSGFFMLLALLQPRYGTHVSTYGALTPSMVALITAVLAKTIEVSYVTVFVSYLGQVISRRAVLQSSTSGFTLADLGMRSWLMQPGSLISHMECVRFAALSTMGAAAIGGALASLLYTTAANVLVQPQIKTHVLDKVLEGSVRTPFANSEYIRLNCKIPEGLGRSSESFSDCLTVLQTSQGYHSYQRYLAAWSDLLGNKTMPTQKSRPTLPAQAMSFASLNENVSIIATWISDTYYDQHLPGRANGLAVSTVMLGMPHPGVPQAAIDPRQKIVQPRDLGQLGSYSVRASVPSPFLQITCAEVTGADISPLIFATWPRSAEEHESFQSDFGNFEFNPDTDWAQFAISNRTVLGDLFEWGIDNVPPVFETWPRPNHAATNYTPFYSDRRTVYILGNLPGNDDVNNLSRGNFTLCSFNAGLSARCSTRFNCSASASTLEALCDDPDDKLAYHVSSNQNSPKEYETPWNYTRMFVDVLDAMSLNSYGDTIYLDSGSNTSIASLFLQTAHTTSEMEKLMSPAEALAIMAGHSLVMASVDTPFVKYWNYTQIYNGSISQAIQANGVSQWFNTSVTAQEYASGGVYPYQRLFNIVLIYVFITNVLMLVYFIRNPGRITDFSDPPNLFAVAMNSPPGERIAGSCGGGPEGDEYRVIWNVNQHEGHVFLEAADQLRGVMGARADAGTPDMELEETNETVRKRRRWFHP</sequence>
<gene>
    <name evidence="3" type="ORF">BU16DRAFT_360268</name>
</gene>
<dbReference type="OrthoDB" id="4721035at2759"/>
<name>A0A6A6QUP8_9PEZI</name>
<feature type="transmembrane region" description="Helical" evidence="2">
    <location>
        <begin position="707"/>
        <end position="727"/>
    </location>
</feature>
<feature type="transmembrane region" description="Helical" evidence="2">
    <location>
        <begin position="220"/>
        <end position="240"/>
    </location>
</feature>
<protein>
    <submittedName>
        <fullName evidence="3">Uncharacterized protein</fullName>
    </submittedName>
</protein>
<feature type="region of interest" description="Disordered" evidence="1">
    <location>
        <begin position="27"/>
        <end position="96"/>
    </location>
</feature>
<evidence type="ECO:0000256" key="2">
    <source>
        <dbReference type="SAM" id="Phobius"/>
    </source>
</evidence>
<proteinExistence type="predicted"/>
<evidence type="ECO:0000256" key="1">
    <source>
        <dbReference type="SAM" id="MobiDB-lite"/>
    </source>
</evidence>
<dbReference type="EMBL" id="MU004188">
    <property type="protein sequence ID" value="KAF2495899.1"/>
    <property type="molecule type" value="Genomic_DNA"/>
</dbReference>
<keyword evidence="4" id="KW-1185">Reference proteome</keyword>